<dbReference type="CDD" id="cd06561">
    <property type="entry name" value="AlkD_like"/>
    <property type="match status" value="1"/>
</dbReference>
<dbReference type="RefSeq" id="WP_009138437.1">
    <property type="nucleotide sequence ID" value="NZ_JH815198.1"/>
</dbReference>
<dbReference type="Proteomes" id="UP000006069">
    <property type="component" value="Unassembled WGS sequence"/>
</dbReference>
<accession>K0YM08</accession>
<reference evidence="1 2" key="1">
    <citation type="submission" date="2012-08" db="EMBL/GenBank/DDBJ databases">
        <title>The Genome Sequence of Slackia piriformis YIT 12062.</title>
        <authorList>
            <consortium name="The Broad Institute Genome Sequencing Platform"/>
            <person name="Earl A."/>
            <person name="Ward D."/>
            <person name="Feldgarden M."/>
            <person name="Gevers D."/>
            <person name="Morotomi M."/>
            <person name="Walker B."/>
            <person name="Young S.K."/>
            <person name="Zeng Q."/>
            <person name="Gargeya S."/>
            <person name="Fitzgerald M."/>
            <person name="Haas B."/>
            <person name="Abouelleil A."/>
            <person name="Alvarado L."/>
            <person name="Arachchi H.M."/>
            <person name="Berlin A.M."/>
            <person name="Chapman S.B."/>
            <person name="Goldberg J."/>
            <person name="Griggs A."/>
            <person name="Gujja S."/>
            <person name="Hansen M."/>
            <person name="Howarth C."/>
            <person name="Imamovic A."/>
            <person name="Larimer J."/>
            <person name="McCowen C."/>
            <person name="Montmayeur A."/>
            <person name="Murphy C."/>
            <person name="Neiman D."/>
            <person name="Pearson M."/>
            <person name="Priest M."/>
            <person name="Roberts A."/>
            <person name="Saif S."/>
            <person name="Shea T."/>
            <person name="Sisk P."/>
            <person name="Sykes S."/>
            <person name="Wortman J."/>
            <person name="Nusbaum C."/>
            <person name="Birren B."/>
        </authorList>
    </citation>
    <scope>NUCLEOTIDE SEQUENCE [LARGE SCALE GENOMIC DNA]</scope>
    <source>
        <strain evidence="1 2">YIT 12062</strain>
    </source>
</reference>
<dbReference type="OrthoDB" id="9797095at2"/>
<gene>
    <name evidence="1" type="ORF">HMPREF9451_00201</name>
</gene>
<sequence>MTPTQKFDSFNDEEAIRDIRKRLFSLQDLEYKEFHRKLLPTIDPDRIIGVRVPKVRALAKELRNTPESHAFFHALPHRYFEENNLHGFLIEHMNDFDEAAESLDALLPYIDNWATCDSISPKTFSKHPDKLLAKIDEWLSSDKAFTVRFAIGMLMKHFLDDRFEERFLGIVASVAHEGWDSENEQQAVDADGSITYDNAYYVNMMRAWYFATALAKQPDATLPYIEQYRLDQWTHNMAIQKAVESRRINPELKAHLRTLRASSERRMR</sequence>
<evidence type="ECO:0008006" key="3">
    <source>
        <dbReference type="Google" id="ProtNLM"/>
    </source>
</evidence>
<dbReference type="InParanoid" id="K0YM08"/>
<dbReference type="InterPro" id="IPR014825">
    <property type="entry name" value="DNA_alkylation"/>
</dbReference>
<dbReference type="HOGENOM" id="CLU_095329_0_0_11"/>
<proteinExistence type="predicted"/>
<protein>
    <recommendedName>
        <fullName evidence="3">DNA alkylation repair enzyme</fullName>
    </recommendedName>
</protein>
<organism evidence="1 2">
    <name type="scientific">Slackia piriformis YIT 12062</name>
    <dbReference type="NCBI Taxonomy" id="742818"/>
    <lineage>
        <taxon>Bacteria</taxon>
        <taxon>Bacillati</taxon>
        <taxon>Actinomycetota</taxon>
        <taxon>Coriobacteriia</taxon>
        <taxon>Eggerthellales</taxon>
        <taxon>Eggerthellaceae</taxon>
        <taxon>Slackia</taxon>
    </lineage>
</organism>
<evidence type="ECO:0000313" key="2">
    <source>
        <dbReference type="Proteomes" id="UP000006069"/>
    </source>
</evidence>
<name>K0YM08_9ACTN</name>
<dbReference type="PATRIC" id="fig|742818.3.peg.224"/>
<dbReference type="Pfam" id="PF08713">
    <property type="entry name" value="DNA_alkylation"/>
    <property type="match status" value="1"/>
</dbReference>
<dbReference type="eggNOG" id="COG4912">
    <property type="taxonomic scope" value="Bacteria"/>
</dbReference>
<dbReference type="PANTHER" id="PTHR34070">
    <property type="entry name" value="ARMADILLO-TYPE FOLD"/>
    <property type="match status" value="1"/>
</dbReference>
<dbReference type="EMBL" id="ADMD01000001">
    <property type="protein sequence ID" value="EJZ84597.1"/>
    <property type="molecule type" value="Genomic_DNA"/>
</dbReference>
<dbReference type="AlphaFoldDB" id="K0YM08"/>
<keyword evidence="2" id="KW-1185">Reference proteome</keyword>
<comment type="caution">
    <text evidence="1">The sequence shown here is derived from an EMBL/GenBank/DDBJ whole genome shotgun (WGS) entry which is preliminary data.</text>
</comment>
<evidence type="ECO:0000313" key="1">
    <source>
        <dbReference type="EMBL" id="EJZ84597.1"/>
    </source>
</evidence>
<dbReference type="PANTHER" id="PTHR34070:SF1">
    <property type="entry name" value="DNA ALKYLATION REPAIR PROTEIN"/>
    <property type="match status" value="1"/>
</dbReference>
<dbReference type="InterPro" id="IPR016024">
    <property type="entry name" value="ARM-type_fold"/>
</dbReference>
<dbReference type="Gene3D" id="1.25.10.90">
    <property type="match status" value="1"/>
</dbReference>
<dbReference type="SUPFAM" id="SSF48371">
    <property type="entry name" value="ARM repeat"/>
    <property type="match status" value="1"/>
</dbReference>